<evidence type="ECO:0000313" key="1">
    <source>
        <dbReference type="EMBL" id="KAJ7025618.1"/>
    </source>
</evidence>
<dbReference type="AlphaFoldDB" id="A0AAD6SDF6"/>
<name>A0AAD6SDF6_9AGAR</name>
<reference evidence="1" key="1">
    <citation type="submission" date="2023-03" db="EMBL/GenBank/DDBJ databases">
        <title>Massive genome expansion in bonnet fungi (Mycena s.s.) driven by repeated elements and novel gene families across ecological guilds.</title>
        <authorList>
            <consortium name="Lawrence Berkeley National Laboratory"/>
            <person name="Harder C.B."/>
            <person name="Miyauchi S."/>
            <person name="Viragh M."/>
            <person name="Kuo A."/>
            <person name="Thoen E."/>
            <person name="Andreopoulos B."/>
            <person name="Lu D."/>
            <person name="Skrede I."/>
            <person name="Drula E."/>
            <person name="Henrissat B."/>
            <person name="Morin E."/>
            <person name="Kohler A."/>
            <person name="Barry K."/>
            <person name="LaButti K."/>
            <person name="Morin E."/>
            <person name="Salamov A."/>
            <person name="Lipzen A."/>
            <person name="Mereny Z."/>
            <person name="Hegedus B."/>
            <person name="Baldrian P."/>
            <person name="Stursova M."/>
            <person name="Weitz H."/>
            <person name="Taylor A."/>
            <person name="Grigoriev I.V."/>
            <person name="Nagy L.G."/>
            <person name="Martin F."/>
            <person name="Kauserud H."/>
        </authorList>
    </citation>
    <scope>NUCLEOTIDE SEQUENCE</scope>
    <source>
        <strain evidence="1">CBHHK200</strain>
    </source>
</reference>
<dbReference type="SUPFAM" id="SSF81383">
    <property type="entry name" value="F-box domain"/>
    <property type="match status" value="1"/>
</dbReference>
<accession>A0AAD6SDF6</accession>
<proteinExistence type="predicted"/>
<organism evidence="1 2">
    <name type="scientific">Mycena alexandri</name>
    <dbReference type="NCBI Taxonomy" id="1745969"/>
    <lineage>
        <taxon>Eukaryota</taxon>
        <taxon>Fungi</taxon>
        <taxon>Dikarya</taxon>
        <taxon>Basidiomycota</taxon>
        <taxon>Agaricomycotina</taxon>
        <taxon>Agaricomycetes</taxon>
        <taxon>Agaricomycetidae</taxon>
        <taxon>Agaricales</taxon>
        <taxon>Marasmiineae</taxon>
        <taxon>Mycenaceae</taxon>
        <taxon>Mycena</taxon>
    </lineage>
</organism>
<dbReference type="EMBL" id="JARJCM010000151">
    <property type="protein sequence ID" value="KAJ7025618.1"/>
    <property type="molecule type" value="Genomic_DNA"/>
</dbReference>
<comment type="caution">
    <text evidence="1">The sequence shown here is derived from an EMBL/GenBank/DDBJ whole genome shotgun (WGS) entry which is preliminary data.</text>
</comment>
<gene>
    <name evidence="1" type="ORF">C8F04DRAFT_134542</name>
</gene>
<protein>
    <recommendedName>
        <fullName evidence="3">F-box domain-containing protein</fullName>
    </recommendedName>
</protein>
<keyword evidence="2" id="KW-1185">Reference proteome</keyword>
<evidence type="ECO:0008006" key="3">
    <source>
        <dbReference type="Google" id="ProtNLM"/>
    </source>
</evidence>
<evidence type="ECO:0000313" key="2">
    <source>
        <dbReference type="Proteomes" id="UP001218188"/>
    </source>
</evidence>
<dbReference type="InterPro" id="IPR036047">
    <property type="entry name" value="F-box-like_dom_sf"/>
</dbReference>
<sequence length="506" mass="55704">MSLITLDEDIFPRILSLLDIITVVRCRQVCWYMCYLAELKQVWVALVFDLCRRRLLDLPATTSDSILNTLCDMSTDELIAHVKRVVRGPNSWTPTGAATPGPPPSTIHREILVPMDDSILNEAQTMHIMPTLLHGGTHLIVHRGFVCELWDVKRAARIWKTNYALPPQIQLCFASGDVSNEGSEEMIIALTTGAVFMRTMLLEVLRLDLKTHATREMFSTPVPAGVRCGYDPTIHGDFVALQVELASDDQPPPARDTMNNRSRVMIINWREGTYILLDGLFSQKFLIANHIVLFTDNGHGWEVSVCALSSFTSLWTPLNEDTLGAAPSPVPIDTLPSILVHSALPSQLGETNSCLQLHEDVLRSRSFVASVYSTSGYHATYERYSLTLSAAGPSTNEMRIWTKISTHSTLGPVKLEHFTYAGYGLARNYTGNRGDVAVARAYCAGDAVESSRVTVNGGSVDVDIGAENRIVLVIGQGLARAYASLAAYGGALVSCVREGVWITYYK</sequence>
<dbReference type="Proteomes" id="UP001218188">
    <property type="component" value="Unassembled WGS sequence"/>
</dbReference>